<protein>
    <submittedName>
        <fullName evidence="1">Uncharacterized protein</fullName>
    </submittedName>
</protein>
<name>A0AAN7QCR1_9MYRT</name>
<gene>
    <name evidence="1" type="ORF">SAY87_013137</name>
</gene>
<accession>A0AAN7QCR1</accession>
<sequence length="93" mass="10163">MGLQGSQIGTPSITPSVTIGVTFEPDGKIGITVVAVDGAVSRRLGLDPAEKDCPGGWPPHLTFVDFIRSHPFIFLLPRLPRGNRWIRNLRTML</sequence>
<dbReference type="EMBL" id="JAXIOK010000008">
    <property type="protein sequence ID" value="KAK4763699.1"/>
    <property type="molecule type" value="Genomic_DNA"/>
</dbReference>
<keyword evidence="2" id="KW-1185">Reference proteome</keyword>
<organism evidence="1 2">
    <name type="scientific">Trapa incisa</name>
    <dbReference type="NCBI Taxonomy" id="236973"/>
    <lineage>
        <taxon>Eukaryota</taxon>
        <taxon>Viridiplantae</taxon>
        <taxon>Streptophyta</taxon>
        <taxon>Embryophyta</taxon>
        <taxon>Tracheophyta</taxon>
        <taxon>Spermatophyta</taxon>
        <taxon>Magnoliopsida</taxon>
        <taxon>eudicotyledons</taxon>
        <taxon>Gunneridae</taxon>
        <taxon>Pentapetalae</taxon>
        <taxon>rosids</taxon>
        <taxon>malvids</taxon>
        <taxon>Myrtales</taxon>
        <taxon>Lythraceae</taxon>
        <taxon>Trapa</taxon>
    </lineage>
</organism>
<evidence type="ECO:0000313" key="2">
    <source>
        <dbReference type="Proteomes" id="UP001345219"/>
    </source>
</evidence>
<dbReference type="Proteomes" id="UP001345219">
    <property type="component" value="Chromosome 11"/>
</dbReference>
<reference evidence="1 2" key="1">
    <citation type="journal article" date="2023" name="Hortic Res">
        <title>Pangenome of water caltrop reveals structural variations and asymmetric subgenome divergence after allopolyploidization.</title>
        <authorList>
            <person name="Zhang X."/>
            <person name="Chen Y."/>
            <person name="Wang L."/>
            <person name="Yuan Y."/>
            <person name="Fang M."/>
            <person name="Shi L."/>
            <person name="Lu R."/>
            <person name="Comes H.P."/>
            <person name="Ma Y."/>
            <person name="Chen Y."/>
            <person name="Huang G."/>
            <person name="Zhou Y."/>
            <person name="Zheng Z."/>
            <person name="Qiu Y."/>
        </authorList>
    </citation>
    <scope>NUCLEOTIDE SEQUENCE [LARGE SCALE GENOMIC DNA]</scope>
    <source>
        <tissue evidence="1">Roots</tissue>
    </source>
</reference>
<dbReference type="AlphaFoldDB" id="A0AAN7QCR1"/>
<comment type="caution">
    <text evidence="1">The sequence shown here is derived from an EMBL/GenBank/DDBJ whole genome shotgun (WGS) entry which is preliminary data.</text>
</comment>
<evidence type="ECO:0000313" key="1">
    <source>
        <dbReference type="EMBL" id="KAK4763699.1"/>
    </source>
</evidence>
<proteinExistence type="predicted"/>